<feature type="non-terminal residue" evidence="2">
    <location>
        <position position="158"/>
    </location>
</feature>
<dbReference type="AlphaFoldDB" id="A0A381YSQ4"/>
<sequence>MKLLRITFENAKLKGIWHFSLPSGWSCPGAQNCYTKADRVTGKITDLQTPDADGVTYRCYAAMDEARRPNVRAVRWDNFDLLKERKSTKEKVTLIVSSIRNSGLARGGTLRVHIGGDYYSQSYFNAWMQAAKFFPKIVFYSYTKSIKFLLEYIAAHGG</sequence>
<feature type="domain" description="Gene product 88" evidence="1">
    <location>
        <begin position="15"/>
        <end position="153"/>
    </location>
</feature>
<dbReference type="Pfam" id="PF17338">
    <property type="entry name" value="GP88"/>
    <property type="match status" value="1"/>
</dbReference>
<protein>
    <recommendedName>
        <fullName evidence="1">Gene product 88 domain-containing protein</fullName>
    </recommendedName>
</protein>
<reference evidence="2" key="1">
    <citation type="submission" date="2018-05" db="EMBL/GenBank/DDBJ databases">
        <authorList>
            <person name="Lanie J.A."/>
            <person name="Ng W.-L."/>
            <person name="Kazmierczak K.M."/>
            <person name="Andrzejewski T.M."/>
            <person name="Davidsen T.M."/>
            <person name="Wayne K.J."/>
            <person name="Tettelin H."/>
            <person name="Glass J.I."/>
            <person name="Rusch D."/>
            <person name="Podicherti R."/>
            <person name="Tsui H.-C.T."/>
            <person name="Winkler M.E."/>
        </authorList>
    </citation>
    <scope>NUCLEOTIDE SEQUENCE</scope>
</reference>
<name>A0A381YSQ4_9ZZZZ</name>
<dbReference type="EMBL" id="UINC01018867">
    <property type="protein sequence ID" value="SVA79563.1"/>
    <property type="molecule type" value="Genomic_DNA"/>
</dbReference>
<organism evidence="2">
    <name type="scientific">marine metagenome</name>
    <dbReference type="NCBI Taxonomy" id="408172"/>
    <lineage>
        <taxon>unclassified sequences</taxon>
        <taxon>metagenomes</taxon>
        <taxon>ecological metagenomes</taxon>
    </lineage>
</organism>
<dbReference type="InterPro" id="IPR020290">
    <property type="entry name" value="Gp88"/>
</dbReference>
<proteinExistence type="predicted"/>
<evidence type="ECO:0000313" key="2">
    <source>
        <dbReference type="EMBL" id="SVA79563.1"/>
    </source>
</evidence>
<evidence type="ECO:0000259" key="1">
    <source>
        <dbReference type="Pfam" id="PF17338"/>
    </source>
</evidence>
<gene>
    <name evidence="2" type="ORF">METZ01_LOCUS132417</name>
</gene>
<accession>A0A381YSQ4</accession>